<reference evidence="1" key="1">
    <citation type="submission" date="2018-05" db="EMBL/GenBank/DDBJ databases">
        <title>Reclassification of Methylarcula marina and Methylarcula terricola as Paracoccus methylarcula sp.nov., comb.nov. and Paracoccus terricola comb.nov.</title>
        <authorList>
            <person name="Shmareva M.N."/>
            <person name="Doronina N.V."/>
            <person name="Vasilenko O.V."/>
            <person name="Tarlachkov S.V."/>
            <person name="Trotsenko Y.A."/>
        </authorList>
    </citation>
    <scope>NUCLEOTIDE SEQUENCE [LARGE SCALE GENOMIC DNA]</scope>
    <source>
        <strain evidence="1">VKM B-2159</strain>
    </source>
</reference>
<proteinExistence type="predicted"/>
<dbReference type="AlphaFoldDB" id="A0A422QSA6"/>
<protein>
    <submittedName>
        <fullName evidence="1">Uncharacterized protein</fullName>
    </submittedName>
</protein>
<name>A0A422QSA6_9RHOB</name>
<sequence>MTNEEALREFLLELLVTMQKALLATEEGREQARTTFAWQVEHAHPAVAAVLREAAERVMDA</sequence>
<evidence type="ECO:0000313" key="1">
    <source>
        <dbReference type="EMBL" id="RNF32853.1"/>
    </source>
</evidence>
<comment type="caution">
    <text evidence="1">The sequence shown here is derived from an EMBL/GenBank/DDBJ whole genome shotgun (WGS) entry which is preliminary data.</text>
</comment>
<evidence type="ECO:0000313" key="2">
    <source>
        <dbReference type="Proteomes" id="UP000238137"/>
    </source>
</evidence>
<dbReference type="EMBL" id="PXNQ02000017">
    <property type="protein sequence ID" value="RNF32853.1"/>
    <property type="molecule type" value="Genomic_DNA"/>
</dbReference>
<keyword evidence="2" id="KW-1185">Reference proteome</keyword>
<dbReference type="Proteomes" id="UP000238137">
    <property type="component" value="Unassembled WGS sequence"/>
</dbReference>
<organism evidence="1 2">
    <name type="scientific">Paracoccus methylarcula</name>
    <dbReference type="NCBI Taxonomy" id="72022"/>
    <lineage>
        <taxon>Bacteria</taxon>
        <taxon>Pseudomonadati</taxon>
        <taxon>Pseudomonadota</taxon>
        <taxon>Alphaproteobacteria</taxon>
        <taxon>Rhodobacterales</taxon>
        <taxon>Paracoccaceae</taxon>
        <taxon>Paracoccus</taxon>
    </lineage>
</organism>
<accession>A0A422QSA6</accession>
<gene>
    <name evidence="1" type="ORF">A7A09_019845</name>
</gene>